<evidence type="ECO:0000256" key="3">
    <source>
        <dbReference type="ARBA" id="ARBA00022777"/>
    </source>
</evidence>
<organism evidence="7 8">
    <name type="scientific">Prauserella cavernicola</name>
    <dbReference type="NCBI Taxonomy" id="2800127"/>
    <lineage>
        <taxon>Bacteria</taxon>
        <taxon>Bacillati</taxon>
        <taxon>Actinomycetota</taxon>
        <taxon>Actinomycetes</taxon>
        <taxon>Pseudonocardiales</taxon>
        <taxon>Pseudonocardiaceae</taxon>
        <taxon>Prauserella</taxon>
    </lineage>
</organism>
<accession>A0A934V6U5</accession>
<proteinExistence type="predicted"/>
<evidence type="ECO:0000313" key="7">
    <source>
        <dbReference type="EMBL" id="MBK1786580.1"/>
    </source>
</evidence>
<dbReference type="EMBL" id="JAENJH010000004">
    <property type="protein sequence ID" value="MBK1786580.1"/>
    <property type="molecule type" value="Genomic_DNA"/>
</dbReference>
<evidence type="ECO:0000256" key="1">
    <source>
        <dbReference type="ARBA" id="ARBA00022679"/>
    </source>
</evidence>
<keyword evidence="8" id="KW-1185">Reference proteome</keyword>
<dbReference type="SMART" id="SM00220">
    <property type="entry name" value="S_TKc"/>
    <property type="match status" value="1"/>
</dbReference>
<evidence type="ECO:0000256" key="5">
    <source>
        <dbReference type="SAM" id="MobiDB-lite"/>
    </source>
</evidence>
<dbReference type="RefSeq" id="WP_200320150.1">
    <property type="nucleotide sequence ID" value="NZ_JAENJH010000004.1"/>
</dbReference>
<name>A0A934V6U5_9PSEU</name>
<dbReference type="AlphaFoldDB" id="A0A934V6U5"/>
<protein>
    <submittedName>
        <fullName evidence="7">Protein kinase</fullName>
    </submittedName>
</protein>
<evidence type="ECO:0000256" key="4">
    <source>
        <dbReference type="ARBA" id="ARBA00022840"/>
    </source>
</evidence>
<keyword evidence="4" id="KW-0067">ATP-binding</keyword>
<comment type="caution">
    <text evidence="7">The sequence shown here is derived from an EMBL/GenBank/DDBJ whole genome shotgun (WGS) entry which is preliminary data.</text>
</comment>
<evidence type="ECO:0000259" key="6">
    <source>
        <dbReference type="PROSITE" id="PS50011"/>
    </source>
</evidence>
<dbReference type="InterPro" id="IPR011009">
    <property type="entry name" value="Kinase-like_dom_sf"/>
</dbReference>
<evidence type="ECO:0000256" key="2">
    <source>
        <dbReference type="ARBA" id="ARBA00022741"/>
    </source>
</evidence>
<dbReference type="PANTHER" id="PTHR43289:SF33">
    <property type="entry name" value="SERINE_THREONINE KINASE 31"/>
    <property type="match status" value="1"/>
</dbReference>
<feature type="domain" description="Protein kinase" evidence="6">
    <location>
        <begin position="3"/>
        <end position="259"/>
    </location>
</feature>
<keyword evidence="2" id="KW-0547">Nucleotide-binding</keyword>
<dbReference type="PANTHER" id="PTHR43289">
    <property type="entry name" value="MITOGEN-ACTIVATED PROTEIN KINASE KINASE KINASE 20-RELATED"/>
    <property type="match status" value="1"/>
</dbReference>
<dbReference type="Gene3D" id="1.10.510.10">
    <property type="entry name" value="Transferase(Phosphotransferase) domain 1"/>
    <property type="match status" value="1"/>
</dbReference>
<dbReference type="GO" id="GO:0004674">
    <property type="term" value="F:protein serine/threonine kinase activity"/>
    <property type="evidence" value="ECO:0007669"/>
    <property type="project" value="TreeGrafter"/>
</dbReference>
<dbReference type="SUPFAM" id="SSF56112">
    <property type="entry name" value="Protein kinase-like (PK-like)"/>
    <property type="match status" value="1"/>
</dbReference>
<evidence type="ECO:0000313" key="8">
    <source>
        <dbReference type="Proteomes" id="UP000635245"/>
    </source>
</evidence>
<dbReference type="GO" id="GO:0005524">
    <property type="term" value="F:ATP binding"/>
    <property type="evidence" value="ECO:0007669"/>
    <property type="project" value="UniProtKB-KW"/>
</dbReference>
<gene>
    <name evidence="7" type="ORF">JHE00_19805</name>
</gene>
<dbReference type="PROSITE" id="PS50011">
    <property type="entry name" value="PROTEIN_KINASE_DOM"/>
    <property type="match status" value="1"/>
</dbReference>
<keyword evidence="3 7" id="KW-0418">Kinase</keyword>
<sequence length="422" mass="46683">MFIPRGRILATTRHSTLYVSASSDRPEPVVRKEFHDTAGRPLRTDDRTRLRRELDLQRGLRSPYVLPVLGVDFAVDPPYCLLPMAECSLGDYVRSGAADTLDKAVDIFTEIVKGVAFLHARGLVHGDLKPANALRYHERWTLSDFGPWRDLPPGGRAEEPGAGYSAPERRATPYAASEASDIYSLGTMFFTILTKDDPQLELELDRVPPQFRRIVEKSTSEQPSLRYRDAAELLADVALADGGRAPRGPRAPAAGAEVVRRAQIDLLAGDVSAVADIAVALRRNSADPELFLTALPTLVGPTVRALATGYEDDLDLIVRTYFRYVDALPIAPSYADVVGVFARRVFVCTPDQDLRELCLKTLLDLAHRYNRGTVTDTFIELAQRCMVEGTPITLAATREQVEMVSDRILRGDFPPSVKRLVN</sequence>
<feature type="compositionally biased region" description="Low complexity" evidence="5">
    <location>
        <begin position="152"/>
        <end position="163"/>
    </location>
</feature>
<dbReference type="InterPro" id="IPR000719">
    <property type="entry name" value="Prot_kinase_dom"/>
</dbReference>
<dbReference type="Pfam" id="PF00069">
    <property type="entry name" value="Pkinase"/>
    <property type="match status" value="1"/>
</dbReference>
<dbReference type="Proteomes" id="UP000635245">
    <property type="component" value="Unassembled WGS sequence"/>
</dbReference>
<keyword evidence="1" id="KW-0808">Transferase</keyword>
<feature type="region of interest" description="Disordered" evidence="5">
    <location>
        <begin position="151"/>
        <end position="170"/>
    </location>
</feature>
<reference evidence="7" key="1">
    <citation type="submission" date="2020-12" db="EMBL/GenBank/DDBJ databases">
        <title>Prauserella sp. ASG 168, a novel actinomycete isolated from cave rock.</title>
        <authorList>
            <person name="Suriyachadkun C."/>
        </authorList>
    </citation>
    <scope>NUCLEOTIDE SEQUENCE</scope>
    <source>
        <strain evidence="7">ASG 168</strain>
    </source>
</reference>